<protein>
    <submittedName>
        <fullName evidence="1">Uncharacterized protein</fullName>
    </submittedName>
</protein>
<dbReference type="Proteomes" id="UP001396334">
    <property type="component" value="Unassembled WGS sequence"/>
</dbReference>
<evidence type="ECO:0000313" key="2">
    <source>
        <dbReference type="Proteomes" id="UP001396334"/>
    </source>
</evidence>
<name>A0ABR2SXV4_9ROSI</name>
<evidence type="ECO:0000313" key="1">
    <source>
        <dbReference type="EMBL" id="KAK9029794.1"/>
    </source>
</evidence>
<keyword evidence="2" id="KW-1185">Reference proteome</keyword>
<organism evidence="1 2">
    <name type="scientific">Hibiscus sabdariffa</name>
    <name type="common">roselle</name>
    <dbReference type="NCBI Taxonomy" id="183260"/>
    <lineage>
        <taxon>Eukaryota</taxon>
        <taxon>Viridiplantae</taxon>
        <taxon>Streptophyta</taxon>
        <taxon>Embryophyta</taxon>
        <taxon>Tracheophyta</taxon>
        <taxon>Spermatophyta</taxon>
        <taxon>Magnoliopsida</taxon>
        <taxon>eudicotyledons</taxon>
        <taxon>Gunneridae</taxon>
        <taxon>Pentapetalae</taxon>
        <taxon>rosids</taxon>
        <taxon>malvids</taxon>
        <taxon>Malvales</taxon>
        <taxon>Malvaceae</taxon>
        <taxon>Malvoideae</taxon>
        <taxon>Hibiscus</taxon>
    </lineage>
</organism>
<gene>
    <name evidence="1" type="ORF">V6N11_026896</name>
</gene>
<accession>A0ABR2SXV4</accession>
<proteinExistence type="predicted"/>
<reference evidence="1 2" key="1">
    <citation type="journal article" date="2024" name="G3 (Bethesda)">
        <title>Genome assembly of Hibiscus sabdariffa L. provides insights into metabolisms of medicinal natural products.</title>
        <authorList>
            <person name="Kim T."/>
        </authorList>
    </citation>
    <scope>NUCLEOTIDE SEQUENCE [LARGE SCALE GENOMIC DNA]</scope>
    <source>
        <strain evidence="1">TK-2024</strain>
        <tissue evidence="1">Old leaves</tissue>
    </source>
</reference>
<dbReference type="EMBL" id="JBBPBN010000011">
    <property type="protein sequence ID" value="KAK9029794.1"/>
    <property type="molecule type" value="Genomic_DNA"/>
</dbReference>
<comment type="caution">
    <text evidence="1">The sequence shown here is derived from an EMBL/GenBank/DDBJ whole genome shotgun (WGS) entry which is preliminary data.</text>
</comment>
<sequence length="116" mass="13196">MHGSLNQAPPLVQWQRPPSGWYCLNTGAAFSSRLVGQQLWLYRWGYPRRCPTVIHLLEDVASMSSPFLAARAIRRLRQRSWVIEFIWGANMVADRIAKMSKPALSRTNNIDSALVS</sequence>